<comment type="caution">
    <text evidence="2">The sequence shown here is derived from an EMBL/GenBank/DDBJ whole genome shotgun (WGS) entry which is preliminary data.</text>
</comment>
<dbReference type="RefSeq" id="WP_380904973.1">
    <property type="nucleotide sequence ID" value="NZ_JBHUEG010000005.1"/>
</dbReference>
<dbReference type="PANTHER" id="PTHR35535">
    <property type="entry name" value="HEAT SHOCK PROTEIN HSLJ"/>
    <property type="match status" value="1"/>
</dbReference>
<dbReference type="EMBL" id="JBHULR010000006">
    <property type="protein sequence ID" value="MFD2548823.1"/>
    <property type="molecule type" value="Genomic_DNA"/>
</dbReference>
<feature type="domain" description="DUF306" evidence="1">
    <location>
        <begin position="172"/>
        <end position="250"/>
    </location>
</feature>
<sequence>MKKVNFSYLIVFVVLFTSCAVRKPSTGDGSATVLLNKKWQLVELNGKVVPATVNGKMPFLEFLAEEGRYGASGGCNGIGGEYTLVKKNGIKFKRGMSTMMACEDMSIEHGLGQLFEQADTYQVEGNQLTLSKGKGEALAKFNLVEDGAGKLSGTWEVDYILEPGTTFETLYPERKPTITFDSATNRVTGNSSCNNFSSSISVKGHQIKFGPAAATKMACPGNGEQVFFKNLERVTSFDMQENTLTMIADDIVVMRWSKK</sequence>
<keyword evidence="3" id="KW-1185">Reference proteome</keyword>
<dbReference type="Proteomes" id="UP001597545">
    <property type="component" value="Unassembled WGS sequence"/>
</dbReference>
<evidence type="ECO:0000259" key="1">
    <source>
        <dbReference type="Pfam" id="PF03724"/>
    </source>
</evidence>
<organism evidence="2 3">
    <name type="scientific">Sphingobacterium suaedae</name>
    <dbReference type="NCBI Taxonomy" id="1686402"/>
    <lineage>
        <taxon>Bacteria</taxon>
        <taxon>Pseudomonadati</taxon>
        <taxon>Bacteroidota</taxon>
        <taxon>Sphingobacteriia</taxon>
        <taxon>Sphingobacteriales</taxon>
        <taxon>Sphingobacteriaceae</taxon>
        <taxon>Sphingobacterium</taxon>
    </lineage>
</organism>
<proteinExistence type="predicted"/>
<protein>
    <submittedName>
        <fullName evidence="2">META domain-containing protein</fullName>
    </submittedName>
</protein>
<feature type="domain" description="DUF306" evidence="1">
    <location>
        <begin position="34"/>
        <end position="141"/>
    </location>
</feature>
<accession>A0ABW5KKV5</accession>
<evidence type="ECO:0000313" key="3">
    <source>
        <dbReference type="Proteomes" id="UP001597545"/>
    </source>
</evidence>
<dbReference type="PANTHER" id="PTHR35535:SF2">
    <property type="entry name" value="DUF306 DOMAIN-CONTAINING PROTEIN"/>
    <property type="match status" value="1"/>
</dbReference>
<dbReference type="PROSITE" id="PS51257">
    <property type="entry name" value="PROKAR_LIPOPROTEIN"/>
    <property type="match status" value="1"/>
</dbReference>
<name>A0ABW5KKV5_9SPHI</name>
<evidence type="ECO:0000313" key="2">
    <source>
        <dbReference type="EMBL" id="MFD2548823.1"/>
    </source>
</evidence>
<dbReference type="Pfam" id="PF03724">
    <property type="entry name" value="META"/>
    <property type="match status" value="2"/>
</dbReference>
<gene>
    <name evidence="2" type="ORF">ACFSR5_14320</name>
</gene>
<dbReference type="InterPro" id="IPR053147">
    <property type="entry name" value="Hsp_HslJ-like"/>
</dbReference>
<reference evidence="3" key="1">
    <citation type="journal article" date="2019" name="Int. J. Syst. Evol. Microbiol.">
        <title>The Global Catalogue of Microorganisms (GCM) 10K type strain sequencing project: providing services to taxonomists for standard genome sequencing and annotation.</title>
        <authorList>
            <consortium name="The Broad Institute Genomics Platform"/>
            <consortium name="The Broad Institute Genome Sequencing Center for Infectious Disease"/>
            <person name="Wu L."/>
            <person name="Ma J."/>
        </authorList>
    </citation>
    <scope>NUCLEOTIDE SEQUENCE [LARGE SCALE GENOMIC DNA]</scope>
    <source>
        <strain evidence="3">KCTC 42662</strain>
    </source>
</reference>
<dbReference type="Gene3D" id="2.40.128.270">
    <property type="match status" value="2"/>
</dbReference>
<dbReference type="InterPro" id="IPR038670">
    <property type="entry name" value="HslJ-like_sf"/>
</dbReference>
<dbReference type="InterPro" id="IPR005184">
    <property type="entry name" value="DUF306_Meta_HslJ"/>
</dbReference>